<sequence length="143" mass="15215">MDKGTTAGDVKRSDARAFLAQAEADERLAEKMAEADGDMTRILAIAAEAGYSCTAQELVRAYEEHVRAEPGASAYDFGYPVVYLSLRAPSDLSHAAVYLSLRAPSDLSHAAVYLSLRAPSDLSHAAVYLSLRAPSDAGHLLSS</sequence>
<gene>
    <name evidence="2" type="ORF">BE08_10550</name>
</gene>
<dbReference type="InterPro" id="IPR012903">
    <property type="entry name" value="Nif11"/>
</dbReference>
<evidence type="ECO:0000313" key="3">
    <source>
        <dbReference type="Proteomes" id="UP000075420"/>
    </source>
</evidence>
<accession>A0A150P9X7</accession>
<dbReference type="AlphaFoldDB" id="A0A150P9X7"/>
<name>A0A150P9X7_SORCE</name>
<evidence type="ECO:0000313" key="2">
    <source>
        <dbReference type="EMBL" id="KYF52426.1"/>
    </source>
</evidence>
<reference evidence="2 3" key="1">
    <citation type="submission" date="2014-02" db="EMBL/GenBank/DDBJ databases">
        <title>The small core and large imbalanced accessory genome model reveals a collaborative survival strategy of Sorangium cellulosum strains in nature.</title>
        <authorList>
            <person name="Han K."/>
            <person name="Peng R."/>
            <person name="Blom J."/>
            <person name="Li Y.-Z."/>
        </authorList>
    </citation>
    <scope>NUCLEOTIDE SEQUENCE [LARGE SCALE GENOMIC DNA]</scope>
    <source>
        <strain evidence="2 3">So0157-25</strain>
    </source>
</reference>
<dbReference type="Pfam" id="PF07862">
    <property type="entry name" value="Nif11"/>
    <property type="match status" value="1"/>
</dbReference>
<feature type="domain" description="Nif11" evidence="1">
    <location>
        <begin position="13"/>
        <end position="58"/>
    </location>
</feature>
<evidence type="ECO:0000259" key="1">
    <source>
        <dbReference type="Pfam" id="PF07862"/>
    </source>
</evidence>
<proteinExistence type="predicted"/>
<dbReference type="EMBL" id="JELY01002473">
    <property type="protein sequence ID" value="KYF52426.1"/>
    <property type="molecule type" value="Genomic_DNA"/>
</dbReference>
<dbReference type="Proteomes" id="UP000075420">
    <property type="component" value="Unassembled WGS sequence"/>
</dbReference>
<protein>
    <recommendedName>
        <fullName evidence="1">Nif11 domain-containing protein</fullName>
    </recommendedName>
</protein>
<organism evidence="2 3">
    <name type="scientific">Sorangium cellulosum</name>
    <name type="common">Polyangium cellulosum</name>
    <dbReference type="NCBI Taxonomy" id="56"/>
    <lineage>
        <taxon>Bacteria</taxon>
        <taxon>Pseudomonadati</taxon>
        <taxon>Myxococcota</taxon>
        <taxon>Polyangia</taxon>
        <taxon>Polyangiales</taxon>
        <taxon>Polyangiaceae</taxon>
        <taxon>Sorangium</taxon>
    </lineage>
</organism>
<comment type="caution">
    <text evidence="2">The sequence shown here is derived from an EMBL/GenBank/DDBJ whole genome shotgun (WGS) entry which is preliminary data.</text>
</comment>
<dbReference type="InterPro" id="IPR022516">
    <property type="entry name" value="CHP03798_Ocin"/>
</dbReference>
<dbReference type="NCBIfam" id="TIGR03798">
    <property type="entry name" value="leader_Nif11"/>
    <property type="match status" value="1"/>
</dbReference>